<proteinExistence type="predicted"/>
<evidence type="ECO:0000313" key="1">
    <source>
        <dbReference type="EMBL" id="RUO31652.1"/>
    </source>
</evidence>
<dbReference type="RefSeq" id="WP_126787760.1">
    <property type="nucleotide sequence ID" value="NZ_PIPN01000001.1"/>
</dbReference>
<evidence type="ECO:0000313" key="2">
    <source>
        <dbReference type="Proteomes" id="UP000287410"/>
    </source>
</evidence>
<dbReference type="Proteomes" id="UP000287410">
    <property type="component" value="Unassembled WGS sequence"/>
</dbReference>
<protein>
    <recommendedName>
        <fullName evidence="3">GIY-YIG domain-containing protein</fullName>
    </recommendedName>
</protein>
<accession>A0ABY0C250</accession>
<comment type="caution">
    <text evidence="1">The sequence shown here is derived from an EMBL/GenBank/DDBJ whole genome shotgun (WGS) entry which is preliminary data.</text>
</comment>
<reference evidence="1 2" key="1">
    <citation type="journal article" date="2018" name="Front. Microbiol.">
        <title>Genome-Based Analysis Reveals the Taxonomy and Diversity of the Family Idiomarinaceae.</title>
        <authorList>
            <person name="Liu Y."/>
            <person name="Lai Q."/>
            <person name="Shao Z."/>
        </authorList>
    </citation>
    <scope>NUCLEOTIDE SEQUENCE [LARGE SCALE GENOMIC DNA]</scope>
    <source>
        <strain evidence="1 2">GBSy1</strain>
    </source>
</reference>
<dbReference type="EMBL" id="PIPN01000001">
    <property type="protein sequence ID" value="RUO31652.1"/>
    <property type="molecule type" value="Genomic_DNA"/>
</dbReference>
<evidence type="ECO:0008006" key="3">
    <source>
        <dbReference type="Google" id="ProtNLM"/>
    </source>
</evidence>
<keyword evidence="2" id="KW-1185">Reference proteome</keyword>
<gene>
    <name evidence="1" type="ORF">CWE12_01240</name>
</gene>
<organism evidence="1 2">
    <name type="scientific">Aliidiomarina sedimenti</name>
    <dbReference type="NCBI Taxonomy" id="1933879"/>
    <lineage>
        <taxon>Bacteria</taxon>
        <taxon>Pseudomonadati</taxon>
        <taxon>Pseudomonadota</taxon>
        <taxon>Gammaproteobacteria</taxon>
        <taxon>Alteromonadales</taxon>
        <taxon>Idiomarinaceae</taxon>
        <taxon>Aliidiomarina</taxon>
    </lineage>
</organism>
<sequence>MSSIDALIDYTNEFFLRHWTSCIGHSTPEWKADWDWKGSVPHHDKRGVYALFDEAGKIIYIGLGASVGGGDRIGYGISRRLLGHVITTDKTKGRGHYVPQRKWSEVSSLAAIGFPNEYSYLAPALEDYLIERLAPPRNSSKRRKESVDTSNA</sequence>
<name>A0ABY0C250_9GAMM</name>